<name>A0A1Q8RCN4_9PEZI</name>
<dbReference type="GO" id="GO:0046856">
    <property type="term" value="P:phosphatidylinositol dephosphorylation"/>
    <property type="evidence" value="ECO:0007669"/>
    <property type="project" value="InterPro"/>
</dbReference>
<organism evidence="3 4">
    <name type="scientific">Colletotrichum chlorophyti</name>
    <dbReference type="NCBI Taxonomy" id="708187"/>
    <lineage>
        <taxon>Eukaryota</taxon>
        <taxon>Fungi</taxon>
        <taxon>Dikarya</taxon>
        <taxon>Ascomycota</taxon>
        <taxon>Pezizomycotina</taxon>
        <taxon>Sordariomycetes</taxon>
        <taxon>Hypocreomycetidae</taxon>
        <taxon>Glomerellales</taxon>
        <taxon>Glomerellaceae</taxon>
        <taxon>Colletotrichum</taxon>
    </lineage>
</organism>
<keyword evidence="1" id="KW-0732">Signal</keyword>
<dbReference type="Gene3D" id="2.100.10.30">
    <property type="entry name" value="Jacalin-like lectin domain"/>
    <property type="match status" value="1"/>
</dbReference>
<reference evidence="3 4" key="1">
    <citation type="submission" date="2016-11" db="EMBL/GenBank/DDBJ databases">
        <title>Draft Genome Assembly of Colletotrichum chlorophyti a pathogen of herbaceous plants.</title>
        <authorList>
            <person name="Gan P."/>
            <person name="Narusaka M."/>
            <person name="Tsushima A."/>
            <person name="Narusaka Y."/>
            <person name="Takano Y."/>
            <person name="Shirasu K."/>
        </authorList>
    </citation>
    <scope>NUCLEOTIDE SEQUENCE [LARGE SCALE GENOMIC DNA]</scope>
    <source>
        <strain evidence="3 4">NTL11</strain>
    </source>
</reference>
<dbReference type="Gene3D" id="3.60.10.10">
    <property type="entry name" value="Endonuclease/exonuclease/phosphatase"/>
    <property type="match status" value="1"/>
</dbReference>
<dbReference type="GO" id="GO:0004767">
    <property type="term" value="F:sphingomyelin phosphodiesterase activity"/>
    <property type="evidence" value="ECO:0007669"/>
    <property type="project" value="InterPro"/>
</dbReference>
<comment type="caution">
    <text evidence="3">The sequence shown here is derived from an EMBL/GenBank/DDBJ whole genome shotgun (WGS) entry which is preliminary data.</text>
</comment>
<evidence type="ECO:0000313" key="3">
    <source>
        <dbReference type="EMBL" id="OLN81964.1"/>
    </source>
</evidence>
<accession>A0A1Q8RCN4</accession>
<feature type="domain" description="Jacalin-type lectin" evidence="2">
    <location>
        <begin position="297"/>
        <end position="438"/>
    </location>
</feature>
<dbReference type="AlphaFoldDB" id="A0A1Q8RCN4"/>
<dbReference type="PANTHER" id="PTHR16320:SF1">
    <property type="entry name" value="SPHINGOMYELINASE DDB_G0288017"/>
    <property type="match status" value="1"/>
</dbReference>
<sequence length="439" mass="47605">MKPTGLNMLLAGGALSSQALAQTTGDFTILAMNVAGLPSILQGNDVPGDKTTNSKTIGRYFTQYNYDIINVQEDFNYHAAIYETDKHPFRTATSGGVPFGSGLNTLSNFDWVEFERVKWNTCSNASGADCLTPKGFTFMRARIAQGIYVDVYNLHADAGTEADDLKARNSNLRQVSDYIKTVSAGNAVLIFGDTNSRYTRTADGITVFNQQNGMTDVWLEIERNNVIPTQETICSNPSTTDFCETVDKAFYRGNSILGLKATHFGYESSKFLQSDGNILSDHNPITANFTWSLSSKLRQSDFSGGPHGDFFSDLPTLEGKNKPKASVLTFRGQNRLDSVALTLADGTAFTHGGSGGNAATLTLGATEFWTSAKLCWGKKNDQTRIFSILATTSIGRTLSAGTQTSDCATHTAPAGWQIVGYLGRFGDEIDRLGFVYAPQ</sequence>
<feature type="chain" id="PRO_5012005521" description="Jacalin-type lectin domain-containing protein" evidence="1">
    <location>
        <begin position="22"/>
        <end position="439"/>
    </location>
</feature>
<dbReference type="InterPro" id="IPR036691">
    <property type="entry name" value="Endo/exonu/phosph_ase_sf"/>
</dbReference>
<dbReference type="OrthoDB" id="40902at2759"/>
<dbReference type="SUPFAM" id="SSF56219">
    <property type="entry name" value="DNase I-like"/>
    <property type="match status" value="1"/>
</dbReference>
<gene>
    <name evidence="3" type="ORF">CCHL11_08630</name>
</gene>
<dbReference type="GO" id="GO:0016791">
    <property type="term" value="F:phosphatase activity"/>
    <property type="evidence" value="ECO:0007669"/>
    <property type="project" value="InterPro"/>
</dbReference>
<evidence type="ECO:0000259" key="2">
    <source>
        <dbReference type="PROSITE" id="PS51752"/>
    </source>
</evidence>
<dbReference type="Pfam" id="PF22669">
    <property type="entry name" value="Exo_endo_phos2"/>
    <property type="match status" value="1"/>
</dbReference>
<dbReference type="STRING" id="708187.A0A1Q8RCN4"/>
<dbReference type="EMBL" id="MPGH01000237">
    <property type="protein sequence ID" value="OLN81964.1"/>
    <property type="molecule type" value="Genomic_DNA"/>
</dbReference>
<keyword evidence="4" id="KW-1185">Reference proteome</keyword>
<dbReference type="PROSITE" id="PS51752">
    <property type="entry name" value="JACALIN_LECTIN"/>
    <property type="match status" value="1"/>
</dbReference>
<protein>
    <recommendedName>
        <fullName evidence="2">Jacalin-type lectin domain-containing protein</fullName>
    </recommendedName>
</protein>
<evidence type="ECO:0000313" key="4">
    <source>
        <dbReference type="Proteomes" id="UP000186583"/>
    </source>
</evidence>
<dbReference type="InterPro" id="IPR038772">
    <property type="entry name" value="Sph/SMPD2-like"/>
</dbReference>
<dbReference type="Pfam" id="PF01419">
    <property type="entry name" value="Jacalin"/>
    <property type="match status" value="1"/>
</dbReference>
<dbReference type="CDD" id="cd09615">
    <property type="entry name" value="Jacalin_EEP"/>
    <property type="match status" value="1"/>
</dbReference>
<dbReference type="PANTHER" id="PTHR16320">
    <property type="entry name" value="SPHINGOMYELINASE FAMILY MEMBER"/>
    <property type="match status" value="1"/>
</dbReference>
<dbReference type="Proteomes" id="UP000186583">
    <property type="component" value="Unassembled WGS sequence"/>
</dbReference>
<dbReference type="SUPFAM" id="SSF51101">
    <property type="entry name" value="Mannose-binding lectins"/>
    <property type="match status" value="1"/>
</dbReference>
<dbReference type="InterPro" id="IPR001229">
    <property type="entry name" value="Jacalin-like_lectin_dom"/>
</dbReference>
<feature type="signal peptide" evidence="1">
    <location>
        <begin position="1"/>
        <end position="21"/>
    </location>
</feature>
<dbReference type="SMART" id="SM00915">
    <property type="entry name" value="Jacalin"/>
    <property type="match status" value="1"/>
</dbReference>
<proteinExistence type="predicted"/>
<dbReference type="GO" id="GO:0005737">
    <property type="term" value="C:cytoplasm"/>
    <property type="evidence" value="ECO:0007669"/>
    <property type="project" value="TreeGrafter"/>
</dbReference>
<dbReference type="InterPro" id="IPR036404">
    <property type="entry name" value="Jacalin-like_lectin_dom_sf"/>
</dbReference>
<dbReference type="InterPro" id="IPR000300">
    <property type="entry name" value="IPPc"/>
</dbReference>
<evidence type="ECO:0000256" key="1">
    <source>
        <dbReference type="SAM" id="SignalP"/>
    </source>
</evidence>